<dbReference type="EMBL" id="AMWG01000165">
    <property type="protein sequence ID" value="ELP30168.1"/>
    <property type="molecule type" value="Genomic_DNA"/>
</dbReference>
<organism evidence="1 2">
    <name type="scientific">Rhodopirellula baltica SWK14</name>
    <dbReference type="NCBI Taxonomy" id="993516"/>
    <lineage>
        <taxon>Bacteria</taxon>
        <taxon>Pseudomonadati</taxon>
        <taxon>Planctomycetota</taxon>
        <taxon>Planctomycetia</taxon>
        <taxon>Pirellulales</taxon>
        <taxon>Pirellulaceae</taxon>
        <taxon>Rhodopirellula</taxon>
    </lineage>
</organism>
<gene>
    <name evidence="1" type="ORF">RBSWK_05926</name>
</gene>
<evidence type="ECO:0000313" key="2">
    <source>
        <dbReference type="Proteomes" id="UP000010959"/>
    </source>
</evidence>
<comment type="caution">
    <text evidence="1">The sequence shown here is derived from an EMBL/GenBank/DDBJ whole genome shotgun (WGS) entry which is preliminary data.</text>
</comment>
<protein>
    <submittedName>
        <fullName evidence="1">Uncharacterized protein</fullName>
    </submittedName>
</protein>
<dbReference type="RefSeq" id="WP_007340454.1">
    <property type="nucleotide sequence ID" value="NZ_AMWG01000165.1"/>
</dbReference>
<dbReference type="PATRIC" id="fig|993516.3.peg.6351"/>
<dbReference type="AlphaFoldDB" id="L7C812"/>
<evidence type="ECO:0000313" key="1">
    <source>
        <dbReference type="EMBL" id="ELP30168.1"/>
    </source>
</evidence>
<name>L7C812_RHOBT</name>
<accession>L7C812</accession>
<sequence length="69" mass="7583">MRWLFAELVTLSLASESAHGDETEDSTSSQETGKLASHGFEGLADWSECGWRTNWESSVDVATRLPVIP</sequence>
<dbReference type="Proteomes" id="UP000010959">
    <property type="component" value="Unassembled WGS sequence"/>
</dbReference>
<reference evidence="1 2" key="1">
    <citation type="journal article" date="2013" name="Mar. Genomics">
        <title>Expression of sulfatases in Rhodopirellula baltica and the diversity of sulfatases in the genus Rhodopirellula.</title>
        <authorList>
            <person name="Wegner C.E."/>
            <person name="Richter-Heitmann T."/>
            <person name="Klindworth A."/>
            <person name="Klockow C."/>
            <person name="Richter M."/>
            <person name="Achstetter T."/>
            <person name="Glockner F.O."/>
            <person name="Harder J."/>
        </authorList>
    </citation>
    <scope>NUCLEOTIDE SEQUENCE [LARGE SCALE GENOMIC DNA]</scope>
    <source>
        <strain evidence="1 2">SWK14</strain>
    </source>
</reference>
<proteinExistence type="predicted"/>